<dbReference type="CDD" id="cd00186">
    <property type="entry name" value="TOP1Ac"/>
    <property type="match status" value="1"/>
</dbReference>
<comment type="catalytic activity">
    <reaction evidence="1">
        <text>ATP-independent breakage of single-stranded DNA, followed by passage and rejoining.</text>
        <dbReference type="EC" id="5.6.2.1"/>
    </reaction>
</comment>
<dbReference type="SMART" id="SM00493">
    <property type="entry name" value="TOPRIM"/>
    <property type="match status" value="1"/>
</dbReference>
<dbReference type="InterPro" id="IPR013825">
    <property type="entry name" value="Topo_IA_cen_sub2"/>
</dbReference>
<evidence type="ECO:0000256" key="4">
    <source>
        <dbReference type="ARBA" id="ARBA00022723"/>
    </source>
</evidence>
<dbReference type="Pfam" id="PF01751">
    <property type="entry name" value="Toprim"/>
    <property type="match status" value="1"/>
</dbReference>
<dbReference type="AlphaFoldDB" id="A0A7D5XDG6"/>
<evidence type="ECO:0000313" key="12">
    <source>
        <dbReference type="EMBL" id="QLJ53311.1"/>
    </source>
</evidence>
<name>A0A7D5XDG6_FERL1</name>
<dbReference type="InterPro" id="IPR013498">
    <property type="entry name" value="Topo_IA_Znf"/>
</dbReference>
<dbReference type="Proteomes" id="UP000510821">
    <property type="component" value="Chromosome"/>
</dbReference>
<evidence type="ECO:0000256" key="2">
    <source>
        <dbReference type="ARBA" id="ARBA00009446"/>
    </source>
</evidence>
<dbReference type="SMART" id="SM00437">
    <property type="entry name" value="TOP1Ac"/>
    <property type="match status" value="1"/>
</dbReference>
<dbReference type="NCBIfam" id="TIGR01057">
    <property type="entry name" value="topA_arch"/>
    <property type="match status" value="1"/>
</dbReference>
<dbReference type="GO" id="GO:0006310">
    <property type="term" value="P:DNA recombination"/>
    <property type="evidence" value="ECO:0007669"/>
    <property type="project" value="TreeGrafter"/>
</dbReference>
<dbReference type="InterPro" id="IPR006171">
    <property type="entry name" value="TOPRIM_dom"/>
</dbReference>
<accession>A0A7D5XDG6</accession>
<evidence type="ECO:0000256" key="6">
    <source>
        <dbReference type="ARBA" id="ARBA00022833"/>
    </source>
</evidence>
<reference evidence="13" key="1">
    <citation type="submission" date="2020-07" db="EMBL/GenBank/DDBJ databases">
        <title>Metabolic diversity and evolutionary history of the archaeal phylum ###Micrarchaeota### uncovered from a freshwater lake metagenome.</title>
        <authorList>
            <person name="Kadnikov V.V."/>
            <person name="Savvichev A.S."/>
            <person name="Mardanov A.V."/>
            <person name="Beletsky A.V."/>
            <person name="Chupakov A.V."/>
            <person name="Kokryatskaya N.M."/>
            <person name="Pimenov N.V."/>
            <person name="Ravin N.V."/>
        </authorList>
    </citation>
    <scope>NUCLEOTIDE SEQUENCE [LARGE SCALE GENOMIC DNA]</scope>
</reference>
<dbReference type="GO" id="GO:0003917">
    <property type="term" value="F:DNA topoisomerase type I (single strand cut, ATP-independent) activity"/>
    <property type="evidence" value="ECO:0007669"/>
    <property type="project" value="UniProtKB-EC"/>
</dbReference>
<dbReference type="GO" id="GO:0008270">
    <property type="term" value="F:zinc ion binding"/>
    <property type="evidence" value="ECO:0007669"/>
    <property type="project" value="UniProtKB-KW"/>
</dbReference>
<keyword evidence="8" id="KW-0238">DNA-binding</keyword>
<protein>
    <recommendedName>
        <fullName evidence="3">DNA topoisomerase</fullName>
        <ecNumber evidence="3">5.6.2.1</ecNumber>
    </recommendedName>
</protein>
<dbReference type="PANTHER" id="PTHR11390">
    <property type="entry name" value="PROKARYOTIC DNA TOPOISOMERASE"/>
    <property type="match status" value="1"/>
</dbReference>
<dbReference type="InterPro" id="IPR003601">
    <property type="entry name" value="Topo_IA_2"/>
</dbReference>
<dbReference type="GO" id="GO:0003677">
    <property type="term" value="F:DNA binding"/>
    <property type="evidence" value="ECO:0007669"/>
    <property type="project" value="UniProtKB-KW"/>
</dbReference>
<dbReference type="Gene3D" id="1.10.460.10">
    <property type="entry name" value="Topoisomerase I, domain 2"/>
    <property type="match status" value="1"/>
</dbReference>
<evidence type="ECO:0000256" key="3">
    <source>
        <dbReference type="ARBA" id="ARBA00012891"/>
    </source>
</evidence>
<evidence type="ECO:0000256" key="8">
    <source>
        <dbReference type="ARBA" id="ARBA00023125"/>
    </source>
</evidence>
<proteinExistence type="inferred from homology"/>
<keyword evidence="9 12" id="KW-0413">Isomerase</keyword>
<dbReference type="GO" id="GO:0006265">
    <property type="term" value="P:DNA topological change"/>
    <property type="evidence" value="ECO:0007669"/>
    <property type="project" value="InterPro"/>
</dbReference>
<dbReference type="EC" id="5.6.2.1" evidence="3"/>
<dbReference type="InterPro" id="IPR003602">
    <property type="entry name" value="Topo_IA_DNA-bd_dom"/>
</dbReference>
<dbReference type="Gene3D" id="2.70.20.10">
    <property type="entry name" value="Topoisomerase I, domain 3"/>
    <property type="match status" value="1"/>
</dbReference>
<keyword evidence="4" id="KW-0479">Metal-binding</keyword>
<dbReference type="InterPro" id="IPR000380">
    <property type="entry name" value="Topo_IA"/>
</dbReference>
<keyword evidence="5" id="KW-0863">Zinc-finger</keyword>
<dbReference type="PANTHER" id="PTHR11390:SF26">
    <property type="entry name" value="DNA TOPOISOMERASE 1"/>
    <property type="match status" value="1"/>
</dbReference>
<organism evidence="12 13">
    <name type="scientific">Fermentimicrarchaeum limneticum</name>
    <dbReference type="NCBI Taxonomy" id="2795018"/>
    <lineage>
        <taxon>Archaea</taxon>
        <taxon>Candidatus Micrarchaeota</taxon>
        <taxon>Candidatus Fermentimicrarchaeales</taxon>
        <taxon>Candidatus Fermentimicrarchaeaceae</taxon>
        <taxon>Candidatus Fermentimicrarchaeum</taxon>
    </lineage>
</organism>
<evidence type="ECO:0000256" key="7">
    <source>
        <dbReference type="ARBA" id="ARBA00023029"/>
    </source>
</evidence>
<evidence type="ECO:0000259" key="10">
    <source>
        <dbReference type="PROSITE" id="PS50880"/>
    </source>
</evidence>
<sequence>MAVLVICEKPRVAERVATALGRDAKRKMFNGVAYYEVERNGEQIYIAPTVGHVYMLKEKNGGGYPVFDVGWVPSYQVEKSAYYTRKYLETIKFLSKNAKEFVNSCDFDTEGSIIGYNIIRFACGSKEGKRMRFSTLTEEELAEAYDNRSELDYNNAYAGEARSIIDWLWGINLSRGLMSAIRKCGEYKVMSIGRVQGPTLKILSLREREIIAFIPVPFWQLFAQCRGVRFTHEKGRFFEKKEAEEAKKKTERSGTVDKVERKRFEQLPNPPFDLTSLQIEAYRWFGFSPSQTQEIAQSLYEASLISYPRTASQKLPAKLNLPRIINMLSKNPIYEKFANELIDKRRFHPREGSKDDPAHPAIFATGVMPKRGTPEAGLKVYDLIAKRFLSCFAENAVREKVHVELLLGDQRYVGDGARVLKEGWISFYKPYVKFEEIDLSGFNEGEAVEVERLEMKKDKTKPPARYTPASIVQTLEERELGTKGTRSMIIDTLYKRGYIEGRGIKVTTFGLAVCDALERHSPEILDEELTRKLEREMEWIQEGKIEESKVIESGKTVLSEILHDFKKKEHEIGSELVVALKSTNFERNFLGKCPSCGGELKIIVSKASGKRFCGCSNYPKCTQSYPIPQFGSITPLKKSCKECGLPMIFVRSGKKVFQMCIDPKCKSKEGWGKKSTTTK</sequence>
<dbReference type="EMBL" id="CP058998">
    <property type="protein sequence ID" value="QLJ53311.1"/>
    <property type="molecule type" value="Genomic_DNA"/>
</dbReference>
<dbReference type="GO" id="GO:0006281">
    <property type="term" value="P:DNA repair"/>
    <property type="evidence" value="ECO:0007669"/>
    <property type="project" value="TreeGrafter"/>
</dbReference>
<dbReference type="Pfam" id="PF01396">
    <property type="entry name" value="Zn_ribbon_Top1"/>
    <property type="match status" value="2"/>
</dbReference>
<dbReference type="SMART" id="SM00436">
    <property type="entry name" value="TOP1Bc"/>
    <property type="match status" value="1"/>
</dbReference>
<comment type="similarity">
    <text evidence="2">Belongs to the type IA topoisomerase family.</text>
</comment>
<evidence type="ECO:0000313" key="13">
    <source>
        <dbReference type="Proteomes" id="UP000510821"/>
    </source>
</evidence>
<dbReference type="PROSITE" id="PS50880">
    <property type="entry name" value="TOPRIM"/>
    <property type="match status" value="1"/>
</dbReference>
<evidence type="ECO:0000259" key="11">
    <source>
        <dbReference type="PROSITE" id="PS52039"/>
    </source>
</evidence>
<dbReference type="InterPro" id="IPR013497">
    <property type="entry name" value="Topo_IA_cen"/>
</dbReference>
<dbReference type="SUPFAM" id="SSF56712">
    <property type="entry name" value="Prokaryotic type I DNA topoisomerase"/>
    <property type="match status" value="1"/>
</dbReference>
<evidence type="ECO:0000256" key="9">
    <source>
        <dbReference type="ARBA" id="ARBA00023235"/>
    </source>
</evidence>
<dbReference type="Gene3D" id="1.10.290.10">
    <property type="entry name" value="Topoisomerase I, domain 4"/>
    <property type="match status" value="1"/>
</dbReference>
<evidence type="ECO:0000256" key="1">
    <source>
        <dbReference type="ARBA" id="ARBA00000213"/>
    </source>
</evidence>
<dbReference type="Gene3D" id="3.40.50.140">
    <property type="match status" value="1"/>
</dbReference>
<dbReference type="GO" id="GO:0005694">
    <property type="term" value="C:chromosome"/>
    <property type="evidence" value="ECO:0007669"/>
    <property type="project" value="InterPro"/>
</dbReference>
<dbReference type="Pfam" id="PF01131">
    <property type="entry name" value="Topoisom_bac"/>
    <property type="match status" value="1"/>
</dbReference>
<dbReference type="PROSITE" id="PS52039">
    <property type="entry name" value="TOPO_IA_2"/>
    <property type="match status" value="1"/>
</dbReference>
<feature type="domain" description="Topo IA-type catalytic" evidence="11">
    <location>
        <begin position="152"/>
        <end position="562"/>
    </location>
</feature>
<dbReference type="KEGG" id="flt:Sv326_1136"/>
<gene>
    <name evidence="12" type="ORF">Sv326_1136</name>
</gene>
<dbReference type="InterPro" id="IPR023405">
    <property type="entry name" value="Topo_IA_core_domain"/>
</dbReference>
<dbReference type="InterPro" id="IPR013824">
    <property type="entry name" value="Topo_IA_cen_sub1"/>
</dbReference>
<evidence type="ECO:0000256" key="5">
    <source>
        <dbReference type="ARBA" id="ARBA00022771"/>
    </source>
</evidence>
<keyword evidence="6" id="KW-0862">Zinc</keyword>
<dbReference type="InterPro" id="IPR013826">
    <property type="entry name" value="Topo_IA_cen_sub3"/>
</dbReference>
<dbReference type="Gene3D" id="3.30.65.10">
    <property type="entry name" value="Bacterial Topoisomerase I, domain 1"/>
    <property type="match status" value="1"/>
</dbReference>
<feature type="domain" description="Toprim" evidence="10">
    <location>
        <begin position="2"/>
        <end position="137"/>
    </location>
</feature>
<dbReference type="PRINTS" id="PR00417">
    <property type="entry name" value="PRTPISMRASEI"/>
</dbReference>
<keyword evidence="7" id="KW-0799">Topoisomerase</keyword>
<dbReference type="InterPro" id="IPR005739">
    <property type="entry name" value="TopoI_arch"/>
</dbReference>